<organism evidence="2">
    <name type="scientific">bioreactor metagenome</name>
    <dbReference type="NCBI Taxonomy" id="1076179"/>
    <lineage>
        <taxon>unclassified sequences</taxon>
        <taxon>metagenomes</taxon>
        <taxon>ecological metagenomes</taxon>
    </lineage>
</organism>
<feature type="transmembrane region" description="Helical" evidence="1">
    <location>
        <begin position="12"/>
        <end position="31"/>
    </location>
</feature>
<evidence type="ECO:0000313" key="2">
    <source>
        <dbReference type="EMBL" id="MPM51861.1"/>
    </source>
</evidence>
<comment type="caution">
    <text evidence="2">The sequence shown here is derived from an EMBL/GenBank/DDBJ whole genome shotgun (WGS) entry which is preliminary data.</text>
</comment>
<keyword evidence="1" id="KW-0472">Membrane</keyword>
<keyword evidence="1" id="KW-1133">Transmembrane helix</keyword>
<protein>
    <submittedName>
        <fullName evidence="2">Uncharacterized protein</fullName>
    </submittedName>
</protein>
<proteinExistence type="predicted"/>
<dbReference type="EMBL" id="VSSQ01013603">
    <property type="protein sequence ID" value="MPM51861.1"/>
    <property type="molecule type" value="Genomic_DNA"/>
</dbReference>
<name>A0A645AHU7_9ZZZZ</name>
<gene>
    <name evidence="2" type="ORF">SDC9_98612</name>
</gene>
<dbReference type="AlphaFoldDB" id="A0A645AHU7"/>
<sequence>MRHTGRGKEINYIYVYRYVILQLLIKILLQADVNESQMLNLRKRRGFVTPSQSQRLRNYKAVCEVLVKRTE</sequence>
<keyword evidence="1" id="KW-0812">Transmembrane</keyword>
<accession>A0A645AHU7</accession>
<reference evidence="2" key="1">
    <citation type="submission" date="2019-08" db="EMBL/GenBank/DDBJ databases">
        <authorList>
            <person name="Kucharzyk K."/>
            <person name="Murdoch R.W."/>
            <person name="Higgins S."/>
            <person name="Loffler F."/>
        </authorList>
    </citation>
    <scope>NUCLEOTIDE SEQUENCE</scope>
</reference>
<evidence type="ECO:0000256" key="1">
    <source>
        <dbReference type="SAM" id="Phobius"/>
    </source>
</evidence>